<reference evidence="1 2" key="1">
    <citation type="journal article" date="2019" name="Nat. Ecol. Evol.">
        <title>Megaphylogeny resolves global patterns of mushroom evolution.</title>
        <authorList>
            <person name="Varga T."/>
            <person name="Krizsan K."/>
            <person name="Foldi C."/>
            <person name="Dima B."/>
            <person name="Sanchez-Garcia M."/>
            <person name="Sanchez-Ramirez S."/>
            <person name="Szollosi G.J."/>
            <person name="Szarkandi J.G."/>
            <person name="Papp V."/>
            <person name="Albert L."/>
            <person name="Andreopoulos W."/>
            <person name="Angelini C."/>
            <person name="Antonin V."/>
            <person name="Barry K.W."/>
            <person name="Bougher N.L."/>
            <person name="Buchanan P."/>
            <person name="Buyck B."/>
            <person name="Bense V."/>
            <person name="Catcheside P."/>
            <person name="Chovatia M."/>
            <person name="Cooper J."/>
            <person name="Damon W."/>
            <person name="Desjardin D."/>
            <person name="Finy P."/>
            <person name="Geml J."/>
            <person name="Haridas S."/>
            <person name="Hughes K."/>
            <person name="Justo A."/>
            <person name="Karasinski D."/>
            <person name="Kautmanova I."/>
            <person name="Kiss B."/>
            <person name="Kocsube S."/>
            <person name="Kotiranta H."/>
            <person name="LaButti K.M."/>
            <person name="Lechner B.E."/>
            <person name="Liimatainen K."/>
            <person name="Lipzen A."/>
            <person name="Lukacs Z."/>
            <person name="Mihaltcheva S."/>
            <person name="Morgado L.N."/>
            <person name="Niskanen T."/>
            <person name="Noordeloos M.E."/>
            <person name="Ohm R.A."/>
            <person name="Ortiz-Santana B."/>
            <person name="Ovrebo C."/>
            <person name="Racz N."/>
            <person name="Riley R."/>
            <person name="Savchenko A."/>
            <person name="Shiryaev A."/>
            <person name="Soop K."/>
            <person name="Spirin V."/>
            <person name="Szebenyi C."/>
            <person name="Tomsovsky M."/>
            <person name="Tulloss R.E."/>
            <person name="Uehling J."/>
            <person name="Grigoriev I.V."/>
            <person name="Vagvolgyi C."/>
            <person name="Papp T."/>
            <person name="Martin F.M."/>
            <person name="Miettinen O."/>
            <person name="Hibbett D.S."/>
            <person name="Nagy L.G."/>
        </authorList>
    </citation>
    <scope>NUCLEOTIDE SEQUENCE [LARGE SCALE GENOMIC DNA]</scope>
    <source>
        <strain evidence="1 2">CBS 121175</strain>
    </source>
</reference>
<dbReference type="AlphaFoldDB" id="A0A5C3KFQ2"/>
<organism evidence="1 2">
    <name type="scientific">Coprinopsis marcescibilis</name>
    <name type="common">Agaric fungus</name>
    <name type="synonym">Psathyrella marcescibilis</name>
    <dbReference type="NCBI Taxonomy" id="230819"/>
    <lineage>
        <taxon>Eukaryota</taxon>
        <taxon>Fungi</taxon>
        <taxon>Dikarya</taxon>
        <taxon>Basidiomycota</taxon>
        <taxon>Agaricomycotina</taxon>
        <taxon>Agaricomycetes</taxon>
        <taxon>Agaricomycetidae</taxon>
        <taxon>Agaricales</taxon>
        <taxon>Agaricineae</taxon>
        <taxon>Psathyrellaceae</taxon>
        <taxon>Coprinopsis</taxon>
    </lineage>
</organism>
<sequence length="66" mass="7353">MAQHKLLGRASLEDNCLVAEGKGTSRLYRAVPVFTRPTGPLSCSDRSLTSLTSHRLWRLRGTGDRR</sequence>
<proteinExistence type="predicted"/>
<gene>
    <name evidence="1" type="ORF">FA15DRAFT_709535</name>
</gene>
<evidence type="ECO:0000313" key="1">
    <source>
        <dbReference type="EMBL" id="TFK18812.1"/>
    </source>
</evidence>
<dbReference type="EMBL" id="ML210377">
    <property type="protein sequence ID" value="TFK18812.1"/>
    <property type="molecule type" value="Genomic_DNA"/>
</dbReference>
<name>A0A5C3KFQ2_COPMA</name>
<keyword evidence="2" id="KW-1185">Reference proteome</keyword>
<evidence type="ECO:0000313" key="2">
    <source>
        <dbReference type="Proteomes" id="UP000307440"/>
    </source>
</evidence>
<accession>A0A5C3KFQ2</accession>
<dbReference type="Proteomes" id="UP000307440">
    <property type="component" value="Unassembled WGS sequence"/>
</dbReference>
<protein>
    <submittedName>
        <fullName evidence="1">Uncharacterized protein</fullName>
    </submittedName>
</protein>
<dbReference type="OrthoDB" id="2563277at2759"/>